<dbReference type="AlphaFoldDB" id="A0A068WR00"/>
<dbReference type="Proteomes" id="UP000492820">
    <property type="component" value="Unassembled WGS sequence"/>
</dbReference>
<reference evidence="2" key="2">
    <citation type="submission" date="2014-06" db="EMBL/GenBank/DDBJ databases">
        <authorList>
            <person name="Aslett M."/>
        </authorList>
    </citation>
    <scope>NUCLEOTIDE SEQUENCE</scope>
</reference>
<evidence type="ECO:0000313" key="3">
    <source>
        <dbReference type="Proteomes" id="UP000492820"/>
    </source>
</evidence>
<feature type="compositionally biased region" description="Basic and acidic residues" evidence="1">
    <location>
        <begin position="50"/>
        <end position="67"/>
    </location>
</feature>
<evidence type="ECO:0000256" key="1">
    <source>
        <dbReference type="SAM" id="MobiDB-lite"/>
    </source>
</evidence>
<organism evidence="2">
    <name type="scientific">Echinococcus granulosus</name>
    <name type="common">Hydatid tapeworm</name>
    <dbReference type="NCBI Taxonomy" id="6210"/>
    <lineage>
        <taxon>Eukaryota</taxon>
        <taxon>Metazoa</taxon>
        <taxon>Spiralia</taxon>
        <taxon>Lophotrochozoa</taxon>
        <taxon>Platyhelminthes</taxon>
        <taxon>Cestoda</taxon>
        <taxon>Eucestoda</taxon>
        <taxon>Cyclophyllidea</taxon>
        <taxon>Taeniidae</taxon>
        <taxon>Echinococcus</taxon>
        <taxon>Echinococcus granulosus group</taxon>
    </lineage>
</organism>
<evidence type="ECO:0000313" key="4">
    <source>
        <dbReference type="WBParaSite" id="EgrG_000343100"/>
    </source>
</evidence>
<reference evidence="2 3" key="1">
    <citation type="journal article" date="2013" name="Nature">
        <title>The genomes of four tapeworm species reveal adaptations to parasitism.</title>
        <authorList>
            <person name="Tsai I.J."/>
            <person name="Zarowiecki M."/>
            <person name="Holroyd N."/>
            <person name="Garciarrubio A."/>
            <person name="Sanchez-Flores A."/>
            <person name="Brooks K.L."/>
            <person name="Tracey A."/>
            <person name="Bobes R.J."/>
            <person name="Fragoso G."/>
            <person name="Sciutto E."/>
            <person name="Aslett M."/>
            <person name="Beasley H."/>
            <person name="Bennett H.M."/>
            <person name="Cai J."/>
            <person name="Camicia F."/>
            <person name="Clark R."/>
            <person name="Cucher M."/>
            <person name="De Silva N."/>
            <person name="Day T.A."/>
            <person name="Deplazes P."/>
            <person name="Estrada K."/>
            <person name="Fernandez C."/>
            <person name="Holland P.W."/>
            <person name="Hou J."/>
            <person name="Hu S."/>
            <person name="Huckvale T."/>
            <person name="Hung S.S."/>
            <person name="Kamenetzky L."/>
            <person name="Keane J.A."/>
            <person name="Kiss F."/>
            <person name="Koziol U."/>
            <person name="Lambert O."/>
            <person name="Liu K."/>
            <person name="Luo X."/>
            <person name="Luo Y."/>
            <person name="Macchiaroli N."/>
            <person name="Nichol S."/>
            <person name="Paps J."/>
            <person name="Parkinson J."/>
            <person name="Pouchkina-Stantcheva N."/>
            <person name="Riddiford N."/>
            <person name="Rosenzvit M."/>
            <person name="Salinas G."/>
            <person name="Wasmuth J.D."/>
            <person name="Zamanian M."/>
            <person name="Zheng Y."/>
            <person name="Cai X."/>
            <person name="Soberon X."/>
            <person name="Olson P.D."/>
            <person name="Laclette J.P."/>
            <person name="Brehm K."/>
            <person name="Berriman M."/>
            <person name="Garciarrubio A."/>
            <person name="Bobes R.J."/>
            <person name="Fragoso G."/>
            <person name="Sanchez-Flores A."/>
            <person name="Estrada K."/>
            <person name="Cevallos M.A."/>
            <person name="Morett E."/>
            <person name="Gonzalez V."/>
            <person name="Portillo T."/>
            <person name="Ochoa-Leyva A."/>
            <person name="Jose M.V."/>
            <person name="Sciutto E."/>
            <person name="Landa A."/>
            <person name="Jimenez L."/>
            <person name="Valdes V."/>
            <person name="Carrero J.C."/>
            <person name="Larralde C."/>
            <person name="Morales-Montor J."/>
            <person name="Limon-Lason J."/>
            <person name="Soberon X."/>
            <person name="Laclette J.P."/>
        </authorList>
    </citation>
    <scope>NUCLEOTIDE SEQUENCE [LARGE SCALE GENOMIC DNA]</scope>
</reference>
<gene>
    <name evidence="2" type="ORF">EgrG_000343100</name>
</gene>
<evidence type="ECO:0000313" key="2">
    <source>
        <dbReference type="EMBL" id="CDS22218.1"/>
    </source>
</evidence>
<protein>
    <submittedName>
        <fullName evidence="2 4">Expressed protein</fullName>
    </submittedName>
</protein>
<feature type="region of interest" description="Disordered" evidence="1">
    <location>
        <begin position="13"/>
        <end position="33"/>
    </location>
</feature>
<reference evidence="4" key="3">
    <citation type="submission" date="2020-10" db="UniProtKB">
        <authorList>
            <consortium name="WormBaseParasite"/>
        </authorList>
    </citation>
    <scope>IDENTIFICATION</scope>
</reference>
<accession>A0A068WR00</accession>
<dbReference type="EMBL" id="LK028586">
    <property type="protein sequence ID" value="CDS22218.1"/>
    <property type="molecule type" value="Genomic_DNA"/>
</dbReference>
<sequence length="74" mass="9051">MVSQLGSLQYILVPKKPRKEEKNKRKEGKDKKQIRKSYLLSCVEWDIKQSQERENQDQTKKLEERPRSHARKWR</sequence>
<feature type="region of interest" description="Disordered" evidence="1">
    <location>
        <begin position="50"/>
        <end position="74"/>
    </location>
</feature>
<name>A0A068WR00_ECHGR</name>
<dbReference type="WBParaSite" id="EgrG_000343100">
    <property type="protein sequence ID" value="EgrG_000343100"/>
    <property type="gene ID" value="EgrG_000343100"/>
</dbReference>
<feature type="compositionally biased region" description="Basic and acidic residues" evidence="1">
    <location>
        <begin position="18"/>
        <end position="31"/>
    </location>
</feature>
<proteinExistence type="predicted"/>